<dbReference type="EMBL" id="CP001034">
    <property type="protein sequence ID" value="ACB83678.1"/>
    <property type="molecule type" value="Genomic_DNA"/>
</dbReference>
<dbReference type="FunCoup" id="B2A3Q2">
    <property type="interactions" value="134"/>
</dbReference>
<dbReference type="Gene3D" id="1.20.59.20">
    <property type="match status" value="1"/>
</dbReference>
<evidence type="ECO:0000256" key="2">
    <source>
        <dbReference type="ARBA" id="ARBA00022490"/>
    </source>
</evidence>
<dbReference type="Gene3D" id="3.40.50.620">
    <property type="entry name" value="HUPs"/>
    <property type="match status" value="1"/>
</dbReference>
<comment type="similarity">
    <text evidence="8">Belongs to the tRNA(Ile)-lysidine synthase family.</text>
</comment>
<dbReference type="Pfam" id="PF11734">
    <property type="entry name" value="TilS_C"/>
    <property type="match status" value="1"/>
</dbReference>
<keyword evidence="6 8" id="KW-0067">ATP-binding</keyword>
<dbReference type="Proteomes" id="UP000001683">
    <property type="component" value="Chromosome"/>
</dbReference>
<evidence type="ECO:0000313" key="12">
    <source>
        <dbReference type="Proteomes" id="UP000001683"/>
    </source>
</evidence>
<comment type="function">
    <text evidence="8">Ligates lysine onto the cytidine present at position 34 of the AUA codon-specific tRNA(Ile) that contains the anticodon CAU, in an ATP-dependent manner. Cytidine is converted to lysidine, thus changing the amino acid specificity of the tRNA from methionine to isoleucine.</text>
</comment>
<dbReference type="PANTHER" id="PTHR43033:SF1">
    <property type="entry name" value="TRNA(ILE)-LYSIDINE SYNTHASE-RELATED"/>
    <property type="match status" value="1"/>
</dbReference>
<dbReference type="HOGENOM" id="CLU_018869_0_1_9"/>
<comment type="catalytic activity">
    <reaction evidence="7 8">
        <text>cytidine(34) in tRNA(Ile2) + L-lysine + ATP = lysidine(34) in tRNA(Ile2) + AMP + diphosphate + H(+)</text>
        <dbReference type="Rhea" id="RHEA:43744"/>
        <dbReference type="Rhea" id="RHEA-COMP:10625"/>
        <dbReference type="Rhea" id="RHEA-COMP:10670"/>
        <dbReference type="ChEBI" id="CHEBI:15378"/>
        <dbReference type="ChEBI" id="CHEBI:30616"/>
        <dbReference type="ChEBI" id="CHEBI:32551"/>
        <dbReference type="ChEBI" id="CHEBI:33019"/>
        <dbReference type="ChEBI" id="CHEBI:82748"/>
        <dbReference type="ChEBI" id="CHEBI:83665"/>
        <dbReference type="ChEBI" id="CHEBI:456215"/>
        <dbReference type="EC" id="6.3.4.19"/>
    </reaction>
</comment>
<evidence type="ECO:0000256" key="9">
    <source>
        <dbReference type="SAM" id="Coils"/>
    </source>
</evidence>
<dbReference type="KEGG" id="nth:Nther_0079"/>
<keyword evidence="9" id="KW-0175">Coiled coil</keyword>
<dbReference type="GO" id="GO:0005737">
    <property type="term" value="C:cytoplasm"/>
    <property type="evidence" value="ECO:0007669"/>
    <property type="project" value="UniProtKB-SubCell"/>
</dbReference>
<dbReference type="SUPFAM" id="SSF82829">
    <property type="entry name" value="MesJ substrate recognition domain-like"/>
    <property type="match status" value="1"/>
</dbReference>
<dbReference type="InterPro" id="IPR012796">
    <property type="entry name" value="Lysidine-tRNA-synth_C"/>
</dbReference>
<dbReference type="InterPro" id="IPR012094">
    <property type="entry name" value="tRNA_Ile_lys_synt"/>
</dbReference>
<dbReference type="OrthoDB" id="9807403at2"/>
<keyword evidence="2 8" id="KW-0963">Cytoplasm</keyword>
<evidence type="ECO:0000256" key="5">
    <source>
        <dbReference type="ARBA" id="ARBA00022741"/>
    </source>
</evidence>
<dbReference type="NCBIfam" id="TIGR02432">
    <property type="entry name" value="lysidine_TilS_N"/>
    <property type="match status" value="1"/>
</dbReference>
<dbReference type="SUPFAM" id="SSF52402">
    <property type="entry name" value="Adenine nucleotide alpha hydrolases-like"/>
    <property type="match status" value="1"/>
</dbReference>
<evidence type="ECO:0000256" key="3">
    <source>
        <dbReference type="ARBA" id="ARBA00022598"/>
    </source>
</evidence>
<protein>
    <recommendedName>
        <fullName evidence="8">tRNA(Ile)-lysidine synthase</fullName>
        <ecNumber evidence="8">6.3.4.19</ecNumber>
    </recommendedName>
    <alternativeName>
        <fullName evidence="8">tRNA(Ile)-2-lysyl-cytidine synthase</fullName>
    </alternativeName>
    <alternativeName>
        <fullName evidence="8">tRNA(Ile)-lysidine synthetase</fullName>
    </alternativeName>
</protein>
<comment type="subcellular location">
    <subcellularLocation>
        <location evidence="1 8">Cytoplasm</location>
    </subcellularLocation>
</comment>
<dbReference type="RefSeq" id="WP_012446569.1">
    <property type="nucleotide sequence ID" value="NC_010718.1"/>
</dbReference>
<dbReference type="InParanoid" id="B2A3Q2"/>
<comment type="domain">
    <text evidence="8">The N-terminal region contains the highly conserved SGGXDS motif, predicted to be a P-loop motif involved in ATP binding.</text>
</comment>
<dbReference type="AlphaFoldDB" id="B2A3Q2"/>
<accession>B2A3Q2</accession>
<evidence type="ECO:0000256" key="4">
    <source>
        <dbReference type="ARBA" id="ARBA00022694"/>
    </source>
</evidence>
<dbReference type="HAMAP" id="MF_01161">
    <property type="entry name" value="tRNA_Ile_lys_synt"/>
    <property type="match status" value="1"/>
</dbReference>
<evidence type="ECO:0000259" key="10">
    <source>
        <dbReference type="SMART" id="SM00977"/>
    </source>
</evidence>
<dbReference type="eggNOG" id="COG0037">
    <property type="taxonomic scope" value="Bacteria"/>
</dbReference>
<dbReference type="EC" id="6.3.4.19" evidence="8"/>
<dbReference type="InterPro" id="IPR012795">
    <property type="entry name" value="tRNA_Ile_lys_synt_N"/>
</dbReference>
<keyword evidence="4 8" id="KW-0819">tRNA processing</keyword>
<evidence type="ECO:0000256" key="8">
    <source>
        <dbReference type="HAMAP-Rule" id="MF_01161"/>
    </source>
</evidence>
<proteinExistence type="inferred from homology"/>
<keyword evidence="5 8" id="KW-0547">Nucleotide-binding</keyword>
<dbReference type="InterPro" id="IPR014729">
    <property type="entry name" value="Rossmann-like_a/b/a_fold"/>
</dbReference>
<reference evidence="11 12" key="1">
    <citation type="submission" date="2008-04" db="EMBL/GenBank/DDBJ databases">
        <title>Complete sequence of chromosome of Natranaerobius thermophilus JW/NM-WN-LF.</title>
        <authorList>
            <consortium name="US DOE Joint Genome Institute"/>
            <person name="Copeland A."/>
            <person name="Lucas S."/>
            <person name="Lapidus A."/>
            <person name="Glavina del Rio T."/>
            <person name="Dalin E."/>
            <person name="Tice H."/>
            <person name="Bruce D."/>
            <person name="Goodwin L."/>
            <person name="Pitluck S."/>
            <person name="Chertkov O."/>
            <person name="Brettin T."/>
            <person name="Detter J.C."/>
            <person name="Han C."/>
            <person name="Kuske C.R."/>
            <person name="Schmutz J."/>
            <person name="Larimer F."/>
            <person name="Land M."/>
            <person name="Hauser L."/>
            <person name="Kyrpides N."/>
            <person name="Lykidis A."/>
            <person name="Mesbah N.M."/>
            <person name="Wiegel J."/>
        </authorList>
    </citation>
    <scope>NUCLEOTIDE SEQUENCE [LARGE SCALE GENOMIC DNA]</scope>
    <source>
        <strain evidence="12">ATCC BAA-1301 / DSM 18059 / JW/NM-WN-LF</strain>
    </source>
</reference>
<dbReference type="SUPFAM" id="SSF56037">
    <property type="entry name" value="PheT/TilS domain"/>
    <property type="match status" value="1"/>
</dbReference>
<evidence type="ECO:0000256" key="7">
    <source>
        <dbReference type="ARBA" id="ARBA00048539"/>
    </source>
</evidence>
<evidence type="ECO:0000256" key="1">
    <source>
        <dbReference type="ARBA" id="ARBA00004496"/>
    </source>
</evidence>
<dbReference type="CDD" id="cd01992">
    <property type="entry name" value="TilS_N"/>
    <property type="match status" value="1"/>
</dbReference>
<organism evidence="11 12">
    <name type="scientific">Natranaerobius thermophilus (strain ATCC BAA-1301 / DSM 18059 / JW/NM-WN-LF)</name>
    <dbReference type="NCBI Taxonomy" id="457570"/>
    <lineage>
        <taxon>Bacteria</taxon>
        <taxon>Bacillati</taxon>
        <taxon>Bacillota</taxon>
        <taxon>Clostridia</taxon>
        <taxon>Natranaerobiales</taxon>
        <taxon>Natranaerobiaceae</taxon>
        <taxon>Natranaerobius</taxon>
    </lineage>
</organism>
<dbReference type="STRING" id="457570.Nther_0079"/>
<feature type="binding site" evidence="8">
    <location>
        <begin position="26"/>
        <end position="31"/>
    </location>
    <ligand>
        <name>ATP</name>
        <dbReference type="ChEBI" id="CHEBI:30616"/>
    </ligand>
</feature>
<dbReference type="NCBIfam" id="TIGR02433">
    <property type="entry name" value="lysidine_TilS_C"/>
    <property type="match status" value="1"/>
</dbReference>
<feature type="domain" description="Lysidine-tRNA(Ile) synthetase C-terminal" evidence="10">
    <location>
        <begin position="429"/>
        <end position="502"/>
    </location>
</feature>
<feature type="coiled-coil region" evidence="9">
    <location>
        <begin position="219"/>
        <end position="246"/>
    </location>
</feature>
<evidence type="ECO:0000256" key="6">
    <source>
        <dbReference type="ARBA" id="ARBA00022840"/>
    </source>
</evidence>
<dbReference type="GO" id="GO:0005524">
    <property type="term" value="F:ATP binding"/>
    <property type="evidence" value="ECO:0007669"/>
    <property type="project" value="UniProtKB-UniRule"/>
</dbReference>
<keyword evidence="12" id="KW-1185">Reference proteome</keyword>
<dbReference type="PANTHER" id="PTHR43033">
    <property type="entry name" value="TRNA(ILE)-LYSIDINE SYNTHASE-RELATED"/>
    <property type="match status" value="1"/>
</dbReference>
<dbReference type="InterPro" id="IPR011063">
    <property type="entry name" value="TilS/TtcA_N"/>
</dbReference>
<keyword evidence="3 8" id="KW-0436">Ligase</keyword>
<name>B2A3Q2_NATTJ</name>
<sequence>MKEKVYQNIFEKGLIKSGDKVLVGVSGGPDSVALLHVLYELRQELQFKLVVSHLNHGFRDKSAEEDADFVKKLAEDLELPIIYDKWQVKDYINYYKLSPQQGARIQRYKFFEQAAKDFGATKLALGHHIDDQVETFFLRLIRGAGTQGLSGMQFIRKLNNDLLLIRPLLEVSKSEIKEYLQTNKLKYKIDPTNQETNYLRNKVRHEILPVFQDINPNINERLLETMELLKEENDYLNKAANELYQKSQVDTGRSQNNTKPLAYQGQERELLFCLKTLQKSPKVLLRRILLTAVYSFISKTDQEDRHLNSENVSKKHIDAVAKMIELGLTGKEITLPGKIYTFIDTRMISGQSKQVMVISDQNLTSSYAIQGTKQAELEVPGWTYWPLSNMWLYSYIKDHKSEQSSHYHKTINRNSFEATLDYDKIDLPVIIRNRKVGDRFVPLGMNSPKKLKDFFIDEKVPRNYRDKIPLLVSGRGEILWVIGYRINEQYKVTKDTRRYFCIEAQLSEY</sequence>
<gene>
    <name evidence="8" type="primary">tilS</name>
    <name evidence="11" type="ordered locus">Nther_0079</name>
</gene>
<dbReference type="GO" id="GO:0006400">
    <property type="term" value="P:tRNA modification"/>
    <property type="evidence" value="ECO:0007669"/>
    <property type="project" value="UniProtKB-UniRule"/>
</dbReference>
<dbReference type="SMART" id="SM00977">
    <property type="entry name" value="TilS_C"/>
    <property type="match status" value="1"/>
</dbReference>
<dbReference type="Pfam" id="PF01171">
    <property type="entry name" value="ATP_bind_3"/>
    <property type="match status" value="1"/>
</dbReference>
<evidence type="ECO:0000313" key="11">
    <source>
        <dbReference type="EMBL" id="ACB83678.1"/>
    </source>
</evidence>
<reference evidence="11 12" key="2">
    <citation type="journal article" date="2011" name="J. Bacteriol.">
        <title>Complete genome sequence of the anaerobic, halophilic alkalithermophile Natranaerobius thermophilus JW/NM-WN-LF.</title>
        <authorList>
            <person name="Zhao B."/>
            <person name="Mesbah N.M."/>
            <person name="Dalin E."/>
            <person name="Goodwin L."/>
            <person name="Nolan M."/>
            <person name="Pitluck S."/>
            <person name="Chertkov O."/>
            <person name="Brettin T.S."/>
            <person name="Han J."/>
            <person name="Larimer F.W."/>
            <person name="Land M.L."/>
            <person name="Hauser L."/>
            <person name="Kyrpides N."/>
            <person name="Wiegel J."/>
        </authorList>
    </citation>
    <scope>NUCLEOTIDE SEQUENCE [LARGE SCALE GENOMIC DNA]</scope>
    <source>
        <strain evidence="12">ATCC BAA-1301 / DSM 18059 / JW/NM-WN-LF</strain>
    </source>
</reference>
<dbReference type="GO" id="GO:0032267">
    <property type="term" value="F:tRNA(Ile)-lysidine synthase activity"/>
    <property type="evidence" value="ECO:0007669"/>
    <property type="project" value="UniProtKB-EC"/>
</dbReference>